<reference evidence="2" key="1">
    <citation type="journal article" date="2019" name="Int. J. Syst. Evol. Microbiol.">
        <title>The Global Catalogue of Microorganisms (GCM) 10K type strain sequencing project: providing services to taxonomists for standard genome sequencing and annotation.</title>
        <authorList>
            <consortium name="The Broad Institute Genomics Platform"/>
            <consortium name="The Broad Institute Genome Sequencing Center for Infectious Disease"/>
            <person name="Wu L."/>
            <person name="Ma J."/>
        </authorList>
    </citation>
    <scope>NUCLEOTIDE SEQUENCE [LARGE SCALE GENOMIC DNA]</scope>
    <source>
        <strain evidence="2">CCUG 53270</strain>
    </source>
</reference>
<dbReference type="EMBL" id="JBHTLU010000012">
    <property type="protein sequence ID" value="MFD1220000.1"/>
    <property type="molecule type" value="Genomic_DNA"/>
</dbReference>
<sequence length="56" mass="6262">MKTEEAMDNNRQDDLIEKEIEATDTGSVPEGVKPYVDIIGDEKMDAFGNPASNFER</sequence>
<accession>A0ABW3UKC6</accession>
<proteinExistence type="predicted"/>
<evidence type="ECO:0000313" key="2">
    <source>
        <dbReference type="Proteomes" id="UP001597180"/>
    </source>
</evidence>
<keyword evidence="2" id="KW-1185">Reference proteome</keyword>
<organism evidence="1 2">
    <name type="scientific">Paenibacillus vulneris</name>
    <dbReference type="NCBI Taxonomy" id="1133364"/>
    <lineage>
        <taxon>Bacteria</taxon>
        <taxon>Bacillati</taxon>
        <taxon>Bacillota</taxon>
        <taxon>Bacilli</taxon>
        <taxon>Bacillales</taxon>
        <taxon>Paenibacillaceae</taxon>
        <taxon>Paenibacillus</taxon>
    </lineage>
</organism>
<dbReference type="Proteomes" id="UP001597180">
    <property type="component" value="Unassembled WGS sequence"/>
</dbReference>
<dbReference type="RefSeq" id="WP_345594261.1">
    <property type="nucleotide sequence ID" value="NZ_BAABJG010000055.1"/>
</dbReference>
<name>A0ABW3UKC6_9BACL</name>
<gene>
    <name evidence="1" type="ORF">ACFQ4B_07710</name>
</gene>
<comment type="caution">
    <text evidence="1">The sequence shown here is derived from an EMBL/GenBank/DDBJ whole genome shotgun (WGS) entry which is preliminary data.</text>
</comment>
<evidence type="ECO:0000313" key="1">
    <source>
        <dbReference type="EMBL" id="MFD1220000.1"/>
    </source>
</evidence>
<protein>
    <submittedName>
        <fullName evidence="1">Uncharacterized protein</fullName>
    </submittedName>
</protein>